<feature type="domain" description="DUF2510" evidence="3">
    <location>
        <begin position="6"/>
        <end position="38"/>
    </location>
</feature>
<dbReference type="InterPro" id="IPR018929">
    <property type="entry name" value="DUF2510"/>
</dbReference>
<organism evidence="4">
    <name type="scientific">freshwater metagenome</name>
    <dbReference type="NCBI Taxonomy" id="449393"/>
    <lineage>
        <taxon>unclassified sequences</taxon>
        <taxon>metagenomes</taxon>
        <taxon>ecological metagenomes</taxon>
    </lineage>
</organism>
<feature type="domain" description="Restriction endonuclease type IV Mrr" evidence="2">
    <location>
        <begin position="56"/>
        <end position="169"/>
    </location>
</feature>
<feature type="region of interest" description="Disordered" evidence="1">
    <location>
        <begin position="27"/>
        <end position="57"/>
    </location>
</feature>
<proteinExistence type="predicted"/>
<feature type="compositionally biased region" description="Polar residues" evidence="1">
    <location>
        <begin position="27"/>
        <end position="45"/>
    </location>
</feature>
<dbReference type="EMBL" id="CAFBND010000104">
    <property type="protein sequence ID" value="CAB4955156.1"/>
    <property type="molecule type" value="Genomic_DNA"/>
</dbReference>
<dbReference type="InterPro" id="IPR007560">
    <property type="entry name" value="Restrct_endonuc_IV_Mrr"/>
</dbReference>
<dbReference type="Pfam" id="PF04471">
    <property type="entry name" value="Mrr_cat"/>
    <property type="match status" value="1"/>
</dbReference>
<reference evidence="4" key="1">
    <citation type="submission" date="2020-05" db="EMBL/GenBank/DDBJ databases">
        <authorList>
            <person name="Chiriac C."/>
            <person name="Salcher M."/>
            <person name="Ghai R."/>
            <person name="Kavagutti S V."/>
        </authorList>
    </citation>
    <scope>NUCLEOTIDE SEQUENCE</scope>
</reference>
<dbReference type="GO" id="GO:0004519">
    <property type="term" value="F:endonuclease activity"/>
    <property type="evidence" value="ECO:0007669"/>
    <property type="project" value="InterPro"/>
</dbReference>
<dbReference type="GO" id="GO:0009307">
    <property type="term" value="P:DNA restriction-modification system"/>
    <property type="evidence" value="ECO:0007669"/>
    <property type="project" value="InterPro"/>
</dbReference>
<sequence>MSSTPAGWYPDPWKQATLRYWDGTNWTSSTNATQAPTPTAVQPASSGFKPPTTHKEKGNELEQQIARFLRTLGYEARTNVVLTGRSGATHEIDVLGEKSDQLTTFRVAVECKAWEQPIEKDVVAKLHYVLGDLGLREGIIACLSGYRSGAETAAREMGITLWGPDELRSRLGQVALSDISTGAPKKLATGLPFTLTIEQARPLFEKETKGKLGIGAEEIVWVSPAWLPVAVVQVALTSVEGRLKKVAQTRRIWNAYELLDGGLVASFPGPPQFVEVDIRNTSLRPKQKDAAAARAIEDAVGKYKSVSTEAAQLRHAQRLGALGIPAPFRAVPESTTTAFMPIYIAIARRREGERLIAVDGHHQRVHPRLNAVLTQHSHWVRESFSST</sequence>
<accession>A0A6J7KH25</accession>
<dbReference type="SUPFAM" id="SSF52980">
    <property type="entry name" value="Restriction endonuclease-like"/>
    <property type="match status" value="1"/>
</dbReference>
<dbReference type="Pfam" id="PF10708">
    <property type="entry name" value="DUF2510"/>
    <property type="match status" value="1"/>
</dbReference>
<evidence type="ECO:0000256" key="1">
    <source>
        <dbReference type="SAM" id="MobiDB-lite"/>
    </source>
</evidence>
<dbReference type="InterPro" id="IPR011856">
    <property type="entry name" value="tRNA_endonuc-like_dom_sf"/>
</dbReference>
<dbReference type="Gene3D" id="3.40.1350.10">
    <property type="match status" value="1"/>
</dbReference>
<dbReference type="GO" id="GO:0003677">
    <property type="term" value="F:DNA binding"/>
    <property type="evidence" value="ECO:0007669"/>
    <property type="project" value="InterPro"/>
</dbReference>
<protein>
    <submittedName>
        <fullName evidence="4">Unannotated protein</fullName>
    </submittedName>
</protein>
<evidence type="ECO:0000259" key="3">
    <source>
        <dbReference type="Pfam" id="PF10708"/>
    </source>
</evidence>
<dbReference type="AlphaFoldDB" id="A0A6J7KH25"/>
<gene>
    <name evidence="4" type="ORF">UFOPK3752_01915</name>
</gene>
<evidence type="ECO:0000259" key="2">
    <source>
        <dbReference type="Pfam" id="PF04471"/>
    </source>
</evidence>
<evidence type="ECO:0000313" key="4">
    <source>
        <dbReference type="EMBL" id="CAB4955156.1"/>
    </source>
</evidence>
<dbReference type="InterPro" id="IPR011335">
    <property type="entry name" value="Restrct_endonuc-II-like"/>
</dbReference>
<name>A0A6J7KH25_9ZZZZ</name>